<dbReference type="EMBL" id="KV449360">
    <property type="protein sequence ID" value="OAX31530.1"/>
    <property type="molecule type" value="Genomic_DNA"/>
</dbReference>
<dbReference type="Proteomes" id="UP000092154">
    <property type="component" value="Unassembled WGS sequence"/>
</dbReference>
<proteinExistence type="predicted"/>
<evidence type="ECO:0000256" key="1">
    <source>
        <dbReference type="SAM" id="MobiDB-lite"/>
    </source>
</evidence>
<dbReference type="InParanoid" id="A0A1B7MG19"/>
<dbReference type="AlphaFoldDB" id="A0A1B7MG19"/>
<feature type="region of interest" description="Disordered" evidence="1">
    <location>
        <begin position="78"/>
        <end position="118"/>
    </location>
</feature>
<feature type="region of interest" description="Disordered" evidence="1">
    <location>
        <begin position="1"/>
        <end position="46"/>
    </location>
</feature>
<accession>A0A1B7MG19</accession>
<dbReference type="OrthoDB" id="10360361at2759"/>
<feature type="compositionally biased region" description="Basic and acidic residues" evidence="1">
    <location>
        <begin position="32"/>
        <end position="44"/>
    </location>
</feature>
<evidence type="ECO:0000313" key="3">
    <source>
        <dbReference type="Proteomes" id="UP000092154"/>
    </source>
</evidence>
<evidence type="ECO:0000313" key="2">
    <source>
        <dbReference type="EMBL" id="OAX31530.1"/>
    </source>
</evidence>
<gene>
    <name evidence="2" type="ORF">K503DRAFT_805998</name>
</gene>
<sequence>MSDEPEVQLEVPPPKCPPMDHTRCLLPPKSRRQQEDNKDLEHDGAPLPRFKRQCHLTHNDDEDVSLALKSRCRIVYTVDDEDEYNSTPPPKPVKHRHHLPNYEEDDEDSEIASASKHR</sequence>
<keyword evidence="3" id="KW-1185">Reference proteome</keyword>
<organism evidence="2 3">
    <name type="scientific">Rhizopogon vinicolor AM-OR11-026</name>
    <dbReference type="NCBI Taxonomy" id="1314800"/>
    <lineage>
        <taxon>Eukaryota</taxon>
        <taxon>Fungi</taxon>
        <taxon>Dikarya</taxon>
        <taxon>Basidiomycota</taxon>
        <taxon>Agaricomycotina</taxon>
        <taxon>Agaricomycetes</taxon>
        <taxon>Agaricomycetidae</taxon>
        <taxon>Boletales</taxon>
        <taxon>Suillineae</taxon>
        <taxon>Rhizopogonaceae</taxon>
        <taxon>Rhizopogon</taxon>
    </lineage>
</organism>
<name>A0A1B7MG19_9AGAM</name>
<reference evidence="2 3" key="1">
    <citation type="submission" date="2016-06" db="EMBL/GenBank/DDBJ databases">
        <title>Comparative genomics of the ectomycorrhizal sister species Rhizopogon vinicolor and Rhizopogon vesiculosus (Basidiomycota: Boletales) reveals a divergence of the mating type B locus.</title>
        <authorList>
            <consortium name="DOE Joint Genome Institute"/>
            <person name="Mujic A.B."/>
            <person name="Kuo A."/>
            <person name="Tritt A."/>
            <person name="Lipzen A."/>
            <person name="Chen C."/>
            <person name="Johnson J."/>
            <person name="Sharma A."/>
            <person name="Barry K."/>
            <person name="Grigoriev I.V."/>
            <person name="Spatafora J.W."/>
        </authorList>
    </citation>
    <scope>NUCLEOTIDE SEQUENCE [LARGE SCALE GENOMIC DNA]</scope>
    <source>
        <strain evidence="2 3">AM-OR11-026</strain>
    </source>
</reference>
<protein>
    <submittedName>
        <fullName evidence="2">Uncharacterized protein</fullName>
    </submittedName>
</protein>